<dbReference type="EMBL" id="AVOT02021484">
    <property type="protein sequence ID" value="MBW0510325.1"/>
    <property type="molecule type" value="Genomic_DNA"/>
</dbReference>
<dbReference type="AlphaFoldDB" id="A0A9Q3HQK8"/>
<feature type="compositionally biased region" description="Basic and acidic residues" evidence="1">
    <location>
        <begin position="44"/>
        <end position="54"/>
    </location>
</feature>
<gene>
    <name evidence="2" type="ORF">O181_050040</name>
</gene>
<keyword evidence="3" id="KW-1185">Reference proteome</keyword>
<reference evidence="2" key="1">
    <citation type="submission" date="2021-03" db="EMBL/GenBank/DDBJ databases">
        <title>Draft genome sequence of rust myrtle Austropuccinia psidii MF-1, a brazilian biotype.</title>
        <authorList>
            <person name="Quecine M.C."/>
            <person name="Pachon D.M.R."/>
            <person name="Bonatelli M.L."/>
            <person name="Correr F.H."/>
            <person name="Franceschini L.M."/>
            <person name="Leite T.F."/>
            <person name="Margarido G.R.A."/>
            <person name="Almeida C.A."/>
            <person name="Ferrarezi J.A."/>
            <person name="Labate C.A."/>
        </authorList>
    </citation>
    <scope>NUCLEOTIDE SEQUENCE</scope>
    <source>
        <strain evidence="2">MF-1</strain>
    </source>
</reference>
<proteinExistence type="predicted"/>
<accession>A0A9Q3HQK8</accession>
<evidence type="ECO:0000313" key="3">
    <source>
        <dbReference type="Proteomes" id="UP000765509"/>
    </source>
</evidence>
<protein>
    <submittedName>
        <fullName evidence="2">Uncharacterized protein</fullName>
    </submittedName>
</protein>
<evidence type="ECO:0000313" key="2">
    <source>
        <dbReference type="EMBL" id="MBW0510325.1"/>
    </source>
</evidence>
<sequence>MNDAIREITDDDQDPIEEFLVEYQEEIQQEIQDIKLKSGQPPETDNKDLSKHTQDPQTFLVTPAKGMAYIHGTATRMTIYMC</sequence>
<comment type="caution">
    <text evidence="2">The sequence shown here is derived from an EMBL/GenBank/DDBJ whole genome shotgun (WGS) entry which is preliminary data.</text>
</comment>
<dbReference type="Proteomes" id="UP000765509">
    <property type="component" value="Unassembled WGS sequence"/>
</dbReference>
<organism evidence="2 3">
    <name type="scientific">Austropuccinia psidii MF-1</name>
    <dbReference type="NCBI Taxonomy" id="1389203"/>
    <lineage>
        <taxon>Eukaryota</taxon>
        <taxon>Fungi</taxon>
        <taxon>Dikarya</taxon>
        <taxon>Basidiomycota</taxon>
        <taxon>Pucciniomycotina</taxon>
        <taxon>Pucciniomycetes</taxon>
        <taxon>Pucciniales</taxon>
        <taxon>Sphaerophragmiaceae</taxon>
        <taxon>Austropuccinia</taxon>
    </lineage>
</organism>
<name>A0A9Q3HQK8_9BASI</name>
<evidence type="ECO:0000256" key="1">
    <source>
        <dbReference type="SAM" id="MobiDB-lite"/>
    </source>
</evidence>
<feature type="region of interest" description="Disordered" evidence="1">
    <location>
        <begin position="35"/>
        <end position="55"/>
    </location>
</feature>